<sequence>MSHTPHCHTSISPKTLILLSGSTIFDDTLAPLIRCAQSSIMSTHCVCYP</sequence>
<dbReference type="AlphaFoldDB" id="A0A0C3NRH6"/>
<name>A0A0C3NRH6_PISTI</name>
<dbReference type="Proteomes" id="UP000054217">
    <property type="component" value="Unassembled WGS sequence"/>
</dbReference>
<reference evidence="1 2" key="1">
    <citation type="submission" date="2014-04" db="EMBL/GenBank/DDBJ databases">
        <authorList>
            <consortium name="DOE Joint Genome Institute"/>
            <person name="Kuo A."/>
            <person name="Kohler A."/>
            <person name="Costa M.D."/>
            <person name="Nagy L.G."/>
            <person name="Floudas D."/>
            <person name="Copeland A."/>
            <person name="Barry K.W."/>
            <person name="Cichocki N."/>
            <person name="Veneault-Fourrey C."/>
            <person name="LaButti K."/>
            <person name="Lindquist E.A."/>
            <person name="Lipzen A."/>
            <person name="Lundell T."/>
            <person name="Morin E."/>
            <person name="Murat C."/>
            <person name="Sun H."/>
            <person name="Tunlid A."/>
            <person name="Henrissat B."/>
            <person name="Grigoriev I.V."/>
            <person name="Hibbett D.S."/>
            <person name="Martin F."/>
            <person name="Nordberg H.P."/>
            <person name="Cantor M.N."/>
            <person name="Hua S.X."/>
        </authorList>
    </citation>
    <scope>NUCLEOTIDE SEQUENCE [LARGE SCALE GENOMIC DNA]</scope>
    <source>
        <strain evidence="1 2">Marx 270</strain>
    </source>
</reference>
<dbReference type="InParanoid" id="A0A0C3NRH6"/>
<gene>
    <name evidence="1" type="ORF">M404DRAFT_159174</name>
</gene>
<dbReference type="EMBL" id="KN832022">
    <property type="protein sequence ID" value="KIN97888.1"/>
    <property type="molecule type" value="Genomic_DNA"/>
</dbReference>
<evidence type="ECO:0000313" key="1">
    <source>
        <dbReference type="EMBL" id="KIN97888.1"/>
    </source>
</evidence>
<protein>
    <submittedName>
        <fullName evidence="1">Uncharacterized protein</fullName>
    </submittedName>
</protein>
<dbReference type="OrthoDB" id="1077582at2759"/>
<dbReference type="HOGENOM" id="CLU_3143641_0_0_1"/>
<evidence type="ECO:0000313" key="2">
    <source>
        <dbReference type="Proteomes" id="UP000054217"/>
    </source>
</evidence>
<reference evidence="2" key="2">
    <citation type="submission" date="2015-01" db="EMBL/GenBank/DDBJ databases">
        <title>Evolutionary Origins and Diversification of the Mycorrhizal Mutualists.</title>
        <authorList>
            <consortium name="DOE Joint Genome Institute"/>
            <consortium name="Mycorrhizal Genomics Consortium"/>
            <person name="Kohler A."/>
            <person name="Kuo A."/>
            <person name="Nagy L.G."/>
            <person name="Floudas D."/>
            <person name="Copeland A."/>
            <person name="Barry K.W."/>
            <person name="Cichocki N."/>
            <person name="Veneault-Fourrey C."/>
            <person name="LaButti K."/>
            <person name="Lindquist E.A."/>
            <person name="Lipzen A."/>
            <person name="Lundell T."/>
            <person name="Morin E."/>
            <person name="Murat C."/>
            <person name="Riley R."/>
            <person name="Ohm R."/>
            <person name="Sun H."/>
            <person name="Tunlid A."/>
            <person name="Henrissat B."/>
            <person name="Grigoriev I.V."/>
            <person name="Hibbett D.S."/>
            <person name="Martin F."/>
        </authorList>
    </citation>
    <scope>NUCLEOTIDE SEQUENCE [LARGE SCALE GENOMIC DNA]</scope>
    <source>
        <strain evidence="2">Marx 270</strain>
    </source>
</reference>
<organism evidence="1 2">
    <name type="scientific">Pisolithus tinctorius Marx 270</name>
    <dbReference type="NCBI Taxonomy" id="870435"/>
    <lineage>
        <taxon>Eukaryota</taxon>
        <taxon>Fungi</taxon>
        <taxon>Dikarya</taxon>
        <taxon>Basidiomycota</taxon>
        <taxon>Agaricomycotina</taxon>
        <taxon>Agaricomycetes</taxon>
        <taxon>Agaricomycetidae</taxon>
        <taxon>Boletales</taxon>
        <taxon>Sclerodermatineae</taxon>
        <taxon>Pisolithaceae</taxon>
        <taxon>Pisolithus</taxon>
    </lineage>
</organism>
<accession>A0A0C3NRH6</accession>
<proteinExistence type="predicted"/>
<keyword evidence="2" id="KW-1185">Reference proteome</keyword>